<protein>
    <submittedName>
        <fullName evidence="9">Two component, sigma54 specific, transcriptional regulator, Fis family</fullName>
    </submittedName>
</protein>
<evidence type="ECO:0000256" key="1">
    <source>
        <dbReference type="ARBA" id="ARBA00022741"/>
    </source>
</evidence>
<dbReference type="Pfam" id="PF00072">
    <property type="entry name" value="Response_reg"/>
    <property type="match status" value="1"/>
</dbReference>
<dbReference type="Gene3D" id="3.40.50.300">
    <property type="entry name" value="P-loop containing nucleotide triphosphate hydrolases"/>
    <property type="match status" value="1"/>
</dbReference>
<dbReference type="PROSITE" id="PS00688">
    <property type="entry name" value="SIGMA54_INTERACT_3"/>
    <property type="match status" value="1"/>
</dbReference>
<keyword evidence="2" id="KW-0067">ATP-binding</keyword>
<dbReference type="Pfam" id="PF02954">
    <property type="entry name" value="HTH_8"/>
    <property type="match status" value="1"/>
</dbReference>
<feature type="domain" description="Sigma-54 factor interaction" evidence="7">
    <location>
        <begin position="146"/>
        <end position="370"/>
    </location>
</feature>
<evidence type="ECO:0000259" key="8">
    <source>
        <dbReference type="PROSITE" id="PS50110"/>
    </source>
</evidence>
<dbReference type="GO" id="GO:0005524">
    <property type="term" value="F:ATP binding"/>
    <property type="evidence" value="ECO:0007669"/>
    <property type="project" value="UniProtKB-KW"/>
</dbReference>
<feature type="region of interest" description="Disordered" evidence="6">
    <location>
        <begin position="386"/>
        <end position="413"/>
    </location>
</feature>
<keyword evidence="5" id="KW-0597">Phosphoprotein</keyword>
<evidence type="ECO:0000256" key="5">
    <source>
        <dbReference type="PROSITE-ProRule" id="PRU00169"/>
    </source>
</evidence>
<evidence type="ECO:0000313" key="9">
    <source>
        <dbReference type="EMBL" id="EAT15561.1"/>
    </source>
</evidence>
<dbReference type="InterPro" id="IPR011006">
    <property type="entry name" value="CheY-like_superfamily"/>
</dbReference>
<reference evidence="9" key="2">
    <citation type="submission" date="2006-05" db="EMBL/GenBank/DDBJ databases">
        <title>Sequencing of the draft genome and assembly of Desulfuromonas acetoxidans DSM 684.</title>
        <authorList>
            <consortium name="US DOE Joint Genome Institute (JGI-PGF)"/>
            <person name="Copeland A."/>
            <person name="Lucas S."/>
            <person name="Lapidus A."/>
            <person name="Barry K."/>
            <person name="Detter J.C."/>
            <person name="Glavina del Rio T."/>
            <person name="Hammon N."/>
            <person name="Israni S."/>
            <person name="Dalin E."/>
            <person name="Tice H."/>
            <person name="Bruce D."/>
            <person name="Pitluck S."/>
            <person name="Richardson P."/>
        </authorList>
    </citation>
    <scope>NUCLEOTIDE SEQUENCE [LARGE SCALE GENOMIC DNA]</scope>
    <source>
        <strain evidence="9">DSM 684</strain>
    </source>
</reference>
<dbReference type="Pfam" id="PF00158">
    <property type="entry name" value="Sigma54_activat"/>
    <property type="match status" value="1"/>
</dbReference>
<evidence type="ECO:0000313" key="10">
    <source>
        <dbReference type="Proteomes" id="UP000005695"/>
    </source>
</evidence>
<feature type="domain" description="Response regulatory" evidence="8">
    <location>
        <begin position="5"/>
        <end position="119"/>
    </location>
</feature>
<dbReference type="GO" id="GO:0043565">
    <property type="term" value="F:sequence-specific DNA binding"/>
    <property type="evidence" value="ECO:0007669"/>
    <property type="project" value="InterPro"/>
</dbReference>
<reference evidence="9" key="1">
    <citation type="submission" date="2006-05" db="EMBL/GenBank/DDBJ databases">
        <title>Annotation of the draft genome assembly of Desulfuromonas acetoxidans DSM 684.</title>
        <authorList>
            <consortium name="US DOE Joint Genome Institute (JGI-ORNL)"/>
            <person name="Larimer F."/>
            <person name="Land M."/>
            <person name="Hauser L."/>
        </authorList>
    </citation>
    <scope>NUCLEOTIDE SEQUENCE [LARGE SCALE GENOMIC DNA]</scope>
    <source>
        <strain evidence="9">DSM 684</strain>
    </source>
</reference>
<dbReference type="InterPro" id="IPR002078">
    <property type="entry name" value="Sigma_54_int"/>
</dbReference>
<dbReference type="OrthoDB" id="9814761at2"/>
<dbReference type="InterPro" id="IPR027417">
    <property type="entry name" value="P-loop_NTPase"/>
</dbReference>
<dbReference type="Gene3D" id="1.10.8.60">
    <property type="match status" value="1"/>
</dbReference>
<dbReference type="RefSeq" id="WP_006000446.1">
    <property type="nucleotide sequence ID" value="NZ_AAEW02000009.1"/>
</dbReference>
<keyword evidence="10" id="KW-1185">Reference proteome</keyword>
<keyword evidence="3" id="KW-0805">Transcription regulation</keyword>
<evidence type="ECO:0000256" key="4">
    <source>
        <dbReference type="ARBA" id="ARBA00023163"/>
    </source>
</evidence>
<evidence type="ECO:0000256" key="3">
    <source>
        <dbReference type="ARBA" id="ARBA00023015"/>
    </source>
</evidence>
<gene>
    <name evidence="9" type="ORF">Dace_1423</name>
</gene>
<dbReference type="Gene3D" id="1.10.10.60">
    <property type="entry name" value="Homeodomain-like"/>
    <property type="match status" value="1"/>
</dbReference>
<dbReference type="InterPro" id="IPR025944">
    <property type="entry name" value="Sigma_54_int_dom_CS"/>
</dbReference>
<dbReference type="PANTHER" id="PTHR32071">
    <property type="entry name" value="TRANSCRIPTIONAL REGULATORY PROTEIN"/>
    <property type="match status" value="1"/>
</dbReference>
<dbReference type="Gene3D" id="3.40.50.2300">
    <property type="match status" value="1"/>
</dbReference>
<dbReference type="InterPro" id="IPR009057">
    <property type="entry name" value="Homeodomain-like_sf"/>
</dbReference>
<dbReference type="SMART" id="SM00382">
    <property type="entry name" value="AAA"/>
    <property type="match status" value="1"/>
</dbReference>
<dbReference type="PROSITE" id="PS50045">
    <property type="entry name" value="SIGMA54_INTERACT_4"/>
    <property type="match status" value="1"/>
</dbReference>
<evidence type="ECO:0000256" key="2">
    <source>
        <dbReference type="ARBA" id="ARBA00022840"/>
    </source>
</evidence>
<dbReference type="PANTHER" id="PTHR32071:SF121">
    <property type="entry name" value="SIGMA L-DEPENDENT TRANSCRIPTIONAL REGULATOR YQIR-RELATED"/>
    <property type="match status" value="1"/>
</dbReference>
<dbReference type="InterPro" id="IPR003593">
    <property type="entry name" value="AAA+_ATPase"/>
</dbReference>
<dbReference type="SUPFAM" id="SSF46689">
    <property type="entry name" value="Homeodomain-like"/>
    <property type="match status" value="1"/>
</dbReference>
<name>Q1JZK6_DESA6</name>
<dbReference type="PRINTS" id="PR01590">
    <property type="entry name" value="HTHFIS"/>
</dbReference>
<evidence type="ECO:0000259" key="7">
    <source>
        <dbReference type="PROSITE" id="PS50045"/>
    </source>
</evidence>
<feature type="modified residue" description="4-aspartylphosphate" evidence="5">
    <location>
        <position position="54"/>
    </location>
</feature>
<dbReference type="SUPFAM" id="SSF52172">
    <property type="entry name" value="CheY-like"/>
    <property type="match status" value="1"/>
</dbReference>
<dbReference type="EMBL" id="AAEW02000009">
    <property type="protein sequence ID" value="EAT15561.1"/>
    <property type="molecule type" value="Genomic_DNA"/>
</dbReference>
<accession>Q1JZK6</accession>
<dbReference type="InterPro" id="IPR001789">
    <property type="entry name" value="Sig_transdc_resp-reg_receiver"/>
</dbReference>
<organism evidence="9 10">
    <name type="scientific">Desulfuromonas acetoxidans (strain DSM 684 / 11070)</name>
    <dbReference type="NCBI Taxonomy" id="281689"/>
    <lineage>
        <taxon>Bacteria</taxon>
        <taxon>Pseudomonadati</taxon>
        <taxon>Thermodesulfobacteriota</taxon>
        <taxon>Desulfuromonadia</taxon>
        <taxon>Desulfuromonadales</taxon>
        <taxon>Desulfuromonadaceae</taxon>
        <taxon>Desulfuromonas</taxon>
    </lineage>
</organism>
<dbReference type="InterPro" id="IPR002197">
    <property type="entry name" value="HTH_Fis"/>
</dbReference>
<sequence length="512" mass="57576">MATINILIIDDETDVCNFFRRLLKYKGYEVTTATNEPQAIQALEDNNFQVALVDLKLPDTDGLTLLSLIKSRQPECEVIIMTGYSTIKTAVSAMQQGAYEYVEKPFEEISEIEELIDRAVAYGTSRQQGNQSEEEWAEVADSVGFKVGNSLSMRRTVSLAYKIAKKNINVLIQGKTGTGKEVMARFIHAASNRADQSFIAVNCGALPENLLDSELFGHEKGAFTGGHRTRRGIFELANHGTLLLDEIGDASPLIQVKLLRVLETGEFMRVGGETPIKTNVRVIAATNVDLEKAIDEKTFREDLYYRLNVVKVEIPSLEERREDISQLAEFFAKQLNPNLSLAPATLERLNGYSWPGNIRELANCMRRAIVLCNDDVIQPNHLGERLGSRNEESSLSAAPDDVAQLPENPPQSLENFWEKYGNEEVLEAMSPGELHQMWHSLRGLEKTLTSIMARKNMLPPSHQGLKDSEKETIQEALEQHRWNITETAKSLGIARNTLHRKIKKYNLRFKES</sequence>
<dbReference type="CDD" id="cd00009">
    <property type="entry name" value="AAA"/>
    <property type="match status" value="1"/>
</dbReference>
<proteinExistence type="predicted"/>
<keyword evidence="4" id="KW-0804">Transcription</keyword>
<dbReference type="GO" id="GO:0006355">
    <property type="term" value="P:regulation of DNA-templated transcription"/>
    <property type="evidence" value="ECO:0007669"/>
    <property type="project" value="InterPro"/>
</dbReference>
<dbReference type="Pfam" id="PF25601">
    <property type="entry name" value="AAA_lid_14"/>
    <property type="match status" value="1"/>
</dbReference>
<dbReference type="SUPFAM" id="SSF52540">
    <property type="entry name" value="P-loop containing nucleoside triphosphate hydrolases"/>
    <property type="match status" value="1"/>
</dbReference>
<dbReference type="InterPro" id="IPR058031">
    <property type="entry name" value="AAA_lid_NorR"/>
</dbReference>
<dbReference type="SMART" id="SM00448">
    <property type="entry name" value="REC"/>
    <property type="match status" value="1"/>
</dbReference>
<dbReference type="GO" id="GO:0000160">
    <property type="term" value="P:phosphorelay signal transduction system"/>
    <property type="evidence" value="ECO:0007669"/>
    <property type="project" value="InterPro"/>
</dbReference>
<evidence type="ECO:0000256" key="6">
    <source>
        <dbReference type="SAM" id="MobiDB-lite"/>
    </source>
</evidence>
<dbReference type="AlphaFoldDB" id="Q1JZK6"/>
<keyword evidence="1" id="KW-0547">Nucleotide-binding</keyword>
<dbReference type="FunFam" id="3.40.50.300:FF:000006">
    <property type="entry name" value="DNA-binding transcriptional regulator NtrC"/>
    <property type="match status" value="1"/>
</dbReference>
<dbReference type="PROSITE" id="PS50110">
    <property type="entry name" value="RESPONSE_REGULATORY"/>
    <property type="match status" value="1"/>
</dbReference>
<comment type="caution">
    <text evidence="9">The sequence shown here is derived from an EMBL/GenBank/DDBJ whole genome shotgun (WGS) entry which is preliminary data.</text>
</comment>
<dbReference type="Proteomes" id="UP000005695">
    <property type="component" value="Unassembled WGS sequence"/>
</dbReference>